<keyword evidence="2" id="KW-1185">Reference proteome</keyword>
<evidence type="ECO:0000313" key="1">
    <source>
        <dbReference type="EMBL" id="MBP0466204.1"/>
    </source>
</evidence>
<reference evidence="1 2" key="1">
    <citation type="submission" date="2021-03" db="EMBL/GenBank/DDBJ databases">
        <authorList>
            <person name="So Y."/>
        </authorList>
    </citation>
    <scope>NUCLEOTIDE SEQUENCE [LARGE SCALE GENOMIC DNA]</scope>
    <source>
        <strain evidence="1 2">PWR1</strain>
    </source>
</reference>
<dbReference type="EMBL" id="JAGIYZ010000024">
    <property type="protein sequence ID" value="MBP0466204.1"/>
    <property type="molecule type" value="Genomic_DNA"/>
</dbReference>
<gene>
    <name evidence="1" type="ORF">J5Y09_19920</name>
</gene>
<comment type="caution">
    <text evidence="1">The sequence shown here is derived from an EMBL/GenBank/DDBJ whole genome shotgun (WGS) entry which is preliminary data.</text>
</comment>
<evidence type="ECO:0000313" key="2">
    <source>
        <dbReference type="Proteomes" id="UP000680815"/>
    </source>
</evidence>
<organism evidence="1 2">
    <name type="scientific">Roseomonas nitratireducens</name>
    <dbReference type="NCBI Taxonomy" id="2820810"/>
    <lineage>
        <taxon>Bacteria</taxon>
        <taxon>Pseudomonadati</taxon>
        <taxon>Pseudomonadota</taxon>
        <taxon>Alphaproteobacteria</taxon>
        <taxon>Acetobacterales</taxon>
        <taxon>Roseomonadaceae</taxon>
        <taxon>Roseomonas</taxon>
    </lineage>
</organism>
<dbReference type="RefSeq" id="WP_209353598.1">
    <property type="nucleotide sequence ID" value="NZ_JAGIYZ010000024.1"/>
</dbReference>
<accession>A0ABS4AXV8</accession>
<name>A0ABS4AXV8_9PROT</name>
<dbReference type="Proteomes" id="UP000680815">
    <property type="component" value="Unassembled WGS sequence"/>
</dbReference>
<proteinExistence type="predicted"/>
<sequence>MNARTFHTLDTWPRALVVAVGQAYRQNGAEGTLEPAGWHRIRDAYLAAGGDPETAATTPNKIIATLCRVHPDWMHGPARRWVARQMGQAP</sequence>
<protein>
    <submittedName>
        <fullName evidence="1">Uncharacterized protein</fullName>
    </submittedName>
</protein>